<sequence length="113" mass="12847">MFKRLLSIILVFTAIFIIANKAIYLHVHEANDGTLIVHAHPFNKSADNDPIKKHHHNLLEYVLLSHFDLLFIASLLFTLAGKFAPEIILGIKRKKCSGHIFLTFKPLRAPPLK</sequence>
<protein>
    <submittedName>
        <fullName evidence="2">Uncharacterized protein</fullName>
    </submittedName>
</protein>
<dbReference type="EMBL" id="CP013118">
    <property type="protein sequence ID" value="ALO15517.1"/>
    <property type="molecule type" value="Genomic_DNA"/>
</dbReference>
<dbReference type="AlphaFoldDB" id="A0A0S2HZS7"/>
<name>A0A0S2HZS7_9BACT</name>
<evidence type="ECO:0000313" key="2">
    <source>
        <dbReference type="EMBL" id="ALO15517.1"/>
    </source>
</evidence>
<dbReference type="STRING" id="1307839.L21SP5_01877"/>
<accession>A0A0S2HZS7</accession>
<reference evidence="2 3" key="1">
    <citation type="submission" date="2015-11" db="EMBL/GenBank/DDBJ databases">
        <title>Description and complete genome sequence of a novel strain predominating in hypersaline microbial mats and representing a new family of the Bacteriodetes phylum.</title>
        <authorList>
            <person name="Spring S."/>
            <person name="Bunk B."/>
            <person name="Sproer C."/>
            <person name="Klenk H.-P."/>
        </authorList>
    </citation>
    <scope>NUCLEOTIDE SEQUENCE [LARGE SCALE GENOMIC DNA]</scope>
    <source>
        <strain evidence="2 3">L21-Spi-D4</strain>
    </source>
</reference>
<feature type="transmembrane region" description="Helical" evidence="1">
    <location>
        <begin position="61"/>
        <end position="84"/>
    </location>
</feature>
<evidence type="ECO:0000256" key="1">
    <source>
        <dbReference type="SAM" id="Phobius"/>
    </source>
</evidence>
<dbReference type="KEGG" id="blq:L21SP5_01877"/>
<dbReference type="Proteomes" id="UP000064893">
    <property type="component" value="Chromosome"/>
</dbReference>
<evidence type="ECO:0000313" key="3">
    <source>
        <dbReference type="Proteomes" id="UP000064893"/>
    </source>
</evidence>
<gene>
    <name evidence="2" type="ORF">L21SP5_01877</name>
</gene>
<keyword evidence="1" id="KW-0472">Membrane</keyword>
<organism evidence="2 3">
    <name type="scientific">Salinivirga cyanobacteriivorans</name>
    <dbReference type="NCBI Taxonomy" id="1307839"/>
    <lineage>
        <taxon>Bacteria</taxon>
        <taxon>Pseudomonadati</taxon>
        <taxon>Bacteroidota</taxon>
        <taxon>Bacteroidia</taxon>
        <taxon>Bacteroidales</taxon>
        <taxon>Salinivirgaceae</taxon>
        <taxon>Salinivirga</taxon>
    </lineage>
</organism>
<keyword evidence="1" id="KW-1133">Transmembrane helix</keyword>
<keyword evidence="1" id="KW-0812">Transmembrane</keyword>
<proteinExistence type="predicted"/>
<keyword evidence="3" id="KW-1185">Reference proteome</keyword>